<accession>A0ABY9Z4U9</accession>
<keyword evidence="2" id="KW-1185">Reference proteome</keyword>
<protein>
    <submittedName>
        <fullName evidence="1">Uncharacterized protein</fullName>
    </submittedName>
</protein>
<dbReference type="Proteomes" id="UP001163184">
    <property type="component" value="Chromosome"/>
</dbReference>
<organism evidence="1 2">
    <name type="scientific">Providencia hangzhouensis</name>
    <dbReference type="NCBI Taxonomy" id="3031799"/>
    <lineage>
        <taxon>Bacteria</taxon>
        <taxon>Pseudomonadati</taxon>
        <taxon>Pseudomonadota</taxon>
        <taxon>Gammaproteobacteria</taxon>
        <taxon>Enterobacterales</taxon>
        <taxon>Morganellaceae</taxon>
        <taxon>Providencia</taxon>
    </lineage>
</organism>
<gene>
    <name evidence="1" type="ORF">PZ638_10945</name>
</gene>
<dbReference type="InterPro" id="IPR053913">
    <property type="entry name" value="NADAR-DarT1"/>
</dbReference>
<dbReference type="GeneID" id="92274982"/>
<evidence type="ECO:0000313" key="2">
    <source>
        <dbReference type="Proteomes" id="UP001163184"/>
    </source>
</evidence>
<proteinExistence type="predicted"/>
<evidence type="ECO:0000313" key="1">
    <source>
        <dbReference type="EMBL" id="WNK22484.1"/>
    </source>
</evidence>
<dbReference type="RefSeq" id="WP_275612191.1">
    <property type="nucleotide sequence ID" value="NZ_CP135052.1"/>
</dbReference>
<name>A0ABY9Z4U9_9GAMM</name>
<dbReference type="Pfam" id="PF22397">
    <property type="entry name" value="NADAR-DarT1"/>
    <property type="match status" value="1"/>
</dbReference>
<reference evidence="1" key="1">
    <citation type="journal article" date="2023" name="Microbiol. Spectr.">
        <title>Whole-genome sequencing provides insights into a novel species: Providencia hangzhouensis associated with urinary tract infections.</title>
        <authorList>
            <person name="Dong X."/>
            <person name="Yu Y."/>
            <person name="Liu J."/>
            <person name="Cao D."/>
            <person name="Xiang Y."/>
            <person name="Bi K."/>
            <person name="Yuan X."/>
            <person name="Li S."/>
            <person name="Wu T."/>
            <person name="Zhang Y."/>
        </authorList>
    </citation>
    <scope>NUCLEOTIDE SEQUENCE</scope>
    <source>
        <strain evidence="1">PR-310</strain>
    </source>
</reference>
<sequence>MAVRPVFIPMFYENALSVTKDIDFKWAAGMAKVQKQKSIRALHEAASAQGLNNLLEISSKSEDEQGIALSAFNLKIKTKLLAKEFTVESAFQASKVFENGGPYVDLLDKDSRESKQDIRLKESGNLTAFKFYKTTWPLIPRTAFYDWLYLSALNQNKKLAEYLLNFDGFTDIEFNPAKSINCQARSAALYVSLVKRHMLNNALSSQKNFLSVLSSHYGVESFSIQNQLL</sequence>
<dbReference type="EMBL" id="CP135052">
    <property type="protein sequence ID" value="WNK22484.1"/>
    <property type="molecule type" value="Genomic_DNA"/>
</dbReference>